<dbReference type="STRING" id="1238182.C882_0653"/>
<dbReference type="InterPro" id="IPR015323">
    <property type="entry name" value="FlavoCytC_S_DH_flav-bd"/>
</dbReference>
<keyword evidence="7" id="KW-1185">Reference proteome</keyword>
<dbReference type="AlphaFoldDB" id="K9GSB9"/>
<sequence length="427" mass="45104">MTDLTRRRFTLLAGAGLALGTGILPTPRVRAQASPDARVVVVGGGFAGATFAHYLKRAAPGAAVTLVDPATPYVTCPFSNTVIGGFNRMEEITVGREGLARAGIQVIPRRAERIDPAAKSVTLAGGDVLQADILVVAPGIDFATDGIENYTSDTTERMPHAWKAGDQTRLLRAQLEAMPDGGRVIIAVPPAPYRCPPGPFERASLIAHELSRTKPRSKVLILDATEAMPKGDLFQQGWDALYPGMIERIVTTPAGWVTGVEPARLTLRTDFENHTGDVINLIPPQRAGRVATEADLADTTGWCPVDAATFESTRHPGVHVLGDAARTALPKSASAGNSAAKVCAHAVAARLTGRDFGPAAFINACYSLLAPDYGIAVAAVYDLKSGGIRAIDEASGSSPLDAKREYRRKEAEDAQGWYASITADTFG</sequence>
<dbReference type="InterPro" id="IPR016156">
    <property type="entry name" value="FAD/NAD-linked_Rdtase_dimer_sf"/>
</dbReference>
<dbReference type="Gene3D" id="3.90.760.10">
    <property type="entry name" value="Flavocytochrome c sulphide dehydrogenase, flavin-binding domain"/>
    <property type="match status" value="1"/>
</dbReference>
<accession>K9GSB9</accession>
<evidence type="ECO:0000259" key="3">
    <source>
        <dbReference type="Pfam" id="PF07992"/>
    </source>
</evidence>
<dbReference type="PATRIC" id="fig|1238182.3.peg.2867"/>
<dbReference type="SUPFAM" id="SSF51905">
    <property type="entry name" value="FAD/NAD(P)-binding domain"/>
    <property type="match status" value="2"/>
</dbReference>
<dbReference type="InterPro" id="IPR006311">
    <property type="entry name" value="TAT_signal"/>
</dbReference>
<dbReference type="Proteomes" id="UP000009881">
    <property type="component" value="Unassembled WGS sequence"/>
</dbReference>
<dbReference type="EMBL" id="ANHY01000014">
    <property type="protein sequence ID" value="EKV28890.1"/>
    <property type="molecule type" value="Genomic_DNA"/>
</dbReference>
<dbReference type="PROSITE" id="PS51318">
    <property type="entry name" value="TAT"/>
    <property type="match status" value="1"/>
</dbReference>
<evidence type="ECO:0000256" key="2">
    <source>
        <dbReference type="ARBA" id="ARBA00022827"/>
    </source>
</evidence>
<dbReference type="RefSeq" id="WP_009541311.1">
    <property type="nucleotide sequence ID" value="NZ_ANHY01000014.1"/>
</dbReference>
<evidence type="ECO:0000313" key="7">
    <source>
        <dbReference type="Proteomes" id="UP000009881"/>
    </source>
</evidence>
<keyword evidence="1" id="KW-0285">Flavoprotein</keyword>
<dbReference type="Pfam" id="PF07992">
    <property type="entry name" value="Pyr_redox_2"/>
    <property type="match status" value="1"/>
</dbReference>
<evidence type="ECO:0000259" key="5">
    <source>
        <dbReference type="Pfam" id="PF21706"/>
    </source>
</evidence>
<dbReference type="InterPro" id="IPR023753">
    <property type="entry name" value="FAD/NAD-binding_dom"/>
</dbReference>
<feature type="domain" description="Sulfide dehydrogenase [flavocytochrome c] flavoprotein chain central" evidence="5">
    <location>
        <begin position="168"/>
        <end position="283"/>
    </location>
</feature>
<dbReference type="SUPFAM" id="SSF55424">
    <property type="entry name" value="FAD/NAD-linked reductases, dimerisation (C-terminal) domain"/>
    <property type="match status" value="1"/>
</dbReference>
<name>K9GSB9_9PROT</name>
<dbReference type="eggNOG" id="COG0446">
    <property type="taxonomic scope" value="Bacteria"/>
</dbReference>
<dbReference type="InterPro" id="IPR049386">
    <property type="entry name" value="FCSD_central"/>
</dbReference>
<dbReference type="FunFam" id="3.50.50.60:FF:000234">
    <property type="entry name" value="Flavocytochrome C sulfide dehydrogenase"/>
    <property type="match status" value="1"/>
</dbReference>
<evidence type="ECO:0000256" key="1">
    <source>
        <dbReference type="ARBA" id="ARBA00022630"/>
    </source>
</evidence>
<dbReference type="OrthoDB" id="9802771at2"/>
<dbReference type="PANTHER" id="PTHR43755">
    <property type="match status" value="1"/>
</dbReference>
<dbReference type="Pfam" id="PF21706">
    <property type="entry name" value="FCSD_central"/>
    <property type="match status" value="1"/>
</dbReference>
<dbReference type="InterPro" id="IPR052541">
    <property type="entry name" value="SQRD"/>
</dbReference>
<dbReference type="Pfam" id="PF09242">
    <property type="entry name" value="FCSD-flav_bind"/>
    <property type="match status" value="1"/>
</dbReference>
<feature type="domain" description="FAD/NAD(P)-binding" evidence="3">
    <location>
        <begin position="38"/>
        <end position="147"/>
    </location>
</feature>
<comment type="caution">
    <text evidence="6">The sequence shown here is derived from an EMBL/GenBank/DDBJ whole genome shotgun (WGS) entry which is preliminary data.</text>
</comment>
<dbReference type="Gene3D" id="3.50.50.60">
    <property type="entry name" value="FAD/NAD(P)-binding domain"/>
    <property type="match status" value="2"/>
</dbReference>
<feature type="domain" description="Flavocytochrome c sulphide dehydrogenase flavin-binding" evidence="4">
    <location>
        <begin position="360"/>
        <end position="426"/>
    </location>
</feature>
<gene>
    <name evidence="6" type="ORF">C882_0653</name>
</gene>
<keyword evidence="2" id="KW-0274">FAD</keyword>
<proteinExistence type="predicted"/>
<evidence type="ECO:0000313" key="6">
    <source>
        <dbReference type="EMBL" id="EKV28890.1"/>
    </source>
</evidence>
<protein>
    <submittedName>
        <fullName evidence="6">Sulfide dehydrogenase [flavocytochrome C] flavoprotein chain</fullName>
    </submittedName>
</protein>
<dbReference type="PANTHER" id="PTHR43755:SF1">
    <property type="entry name" value="FAD-DEPENDENT PYRIDINE NUCLEOTIDE-DISULPHIDE OXIDOREDUCTASE"/>
    <property type="match status" value="1"/>
</dbReference>
<dbReference type="InterPro" id="IPR036188">
    <property type="entry name" value="FAD/NAD-bd_sf"/>
</dbReference>
<evidence type="ECO:0000259" key="4">
    <source>
        <dbReference type="Pfam" id="PF09242"/>
    </source>
</evidence>
<organism evidence="6 7">
    <name type="scientific">Caenispirillum salinarum AK4</name>
    <dbReference type="NCBI Taxonomy" id="1238182"/>
    <lineage>
        <taxon>Bacteria</taxon>
        <taxon>Pseudomonadati</taxon>
        <taxon>Pseudomonadota</taxon>
        <taxon>Alphaproteobacteria</taxon>
        <taxon>Rhodospirillales</taxon>
        <taxon>Novispirillaceae</taxon>
        <taxon>Caenispirillum</taxon>
    </lineage>
</organism>
<dbReference type="GO" id="GO:0050660">
    <property type="term" value="F:flavin adenine dinucleotide binding"/>
    <property type="evidence" value="ECO:0007669"/>
    <property type="project" value="InterPro"/>
</dbReference>
<reference evidence="6 7" key="1">
    <citation type="journal article" date="2013" name="Genome Announc.">
        <title>Draft Genome Sequence of an Alphaproteobacterium, Caenispirillum salinarum AK4(T), Isolated from a Solar Saltern.</title>
        <authorList>
            <person name="Khatri I."/>
            <person name="Singh A."/>
            <person name="Korpole S."/>
            <person name="Pinnaka A.K."/>
            <person name="Subramanian S."/>
        </authorList>
    </citation>
    <scope>NUCLEOTIDE SEQUENCE [LARGE SCALE GENOMIC DNA]</scope>
    <source>
        <strain evidence="6 7">AK4</strain>
    </source>
</reference>
<dbReference type="GO" id="GO:0016491">
    <property type="term" value="F:oxidoreductase activity"/>
    <property type="evidence" value="ECO:0007669"/>
    <property type="project" value="InterPro"/>
</dbReference>
<dbReference type="InterPro" id="IPR037092">
    <property type="entry name" value="FlavoCytC_S_DH_flav-bd_sf"/>
</dbReference>